<reference evidence="6" key="2">
    <citation type="submission" date="2023-05" db="EMBL/GenBank/DDBJ databases">
        <authorList>
            <consortium name="Lawrence Berkeley National Laboratory"/>
            <person name="Steindorff A."/>
            <person name="Hensen N."/>
            <person name="Bonometti L."/>
            <person name="Westerberg I."/>
            <person name="Brannstrom I.O."/>
            <person name="Guillou S."/>
            <person name="Cros-Aarteil S."/>
            <person name="Calhoun S."/>
            <person name="Haridas S."/>
            <person name="Kuo A."/>
            <person name="Mondo S."/>
            <person name="Pangilinan J."/>
            <person name="Riley R."/>
            <person name="Labutti K."/>
            <person name="Andreopoulos B."/>
            <person name="Lipzen A."/>
            <person name="Chen C."/>
            <person name="Yanf M."/>
            <person name="Daum C."/>
            <person name="Ng V."/>
            <person name="Clum A."/>
            <person name="Ohm R."/>
            <person name="Martin F."/>
            <person name="Silar P."/>
            <person name="Natvig D."/>
            <person name="Lalanne C."/>
            <person name="Gautier V."/>
            <person name="Ament-Velasquez S.L."/>
            <person name="Kruys A."/>
            <person name="Hutchinson M.I."/>
            <person name="Powell A.J."/>
            <person name="Barry K."/>
            <person name="Miller A.N."/>
            <person name="Grigoriev I.V."/>
            <person name="Debuchy R."/>
            <person name="Gladieux P."/>
            <person name="Thoren M.H."/>
            <person name="Johannesson H."/>
        </authorList>
    </citation>
    <scope>NUCLEOTIDE SEQUENCE</scope>
    <source>
        <strain evidence="6">CBS 532.94</strain>
    </source>
</reference>
<dbReference type="InterPro" id="IPR050883">
    <property type="entry name" value="PNGase"/>
</dbReference>
<dbReference type="GO" id="GO:0005829">
    <property type="term" value="C:cytosol"/>
    <property type="evidence" value="ECO:0007669"/>
    <property type="project" value="TreeGrafter"/>
</dbReference>
<evidence type="ECO:0000313" key="6">
    <source>
        <dbReference type="EMBL" id="KAK4242656.1"/>
    </source>
</evidence>
<dbReference type="Pfam" id="PF01841">
    <property type="entry name" value="Transglut_core"/>
    <property type="match status" value="1"/>
</dbReference>
<feature type="compositionally biased region" description="Polar residues" evidence="4">
    <location>
        <begin position="72"/>
        <end position="82"/>
    </location>
</feature>
<dbReference type="Gene3D" id="2.20.25.10">
    <property type="match status" value="1"/>
</dbReference>
<dbReference type="AlphaFoldDB" id="A0AAN7HAI4"/>
<dbReference type="GO" id="GO:0000224">
    <property type="term" value="F:peptide-N4-(N-acetyl-beta-glucosaminyl)asparagine amidase activity"/>
    <property type="evidence" value="ECO:0007669"/>
    <property type="project" value="TreeGrafter"/>
</dbReference>
<keyword evidence="7" id="KW-1185">Reference proteome</keyword>
<evidence type="ECO:0000256" key="2">
    <source>
        <dbReference type="ARBA" id="ARBA00022723"/>
    </source>
</evidence>
<proteinExistence type="inferred from homology"/>
<dbReference type="GO" id="GO:0006516">
    <property type="term" value="P:glycoprotein catabolic process"/>
    <property type="evidence" value="ECO:0007669"/>
    <property type="project" value="TreeGrafter"/>
</dbReference>
<dbReference type="SUPFAM" id="SSF54001">
    <property type="entry name" value="Cysteine proteinases"/>
    <property type="match status" value="1"/>
</dbReference>
<evidence type="ECO:0000256" key="4">
    <source>
        <dbReference type="SAM" id="MobiDB-lite"/>
    </source>
</evidence>
<evidence type="ECO:0000259" key="5">
    <source>
        <dbReference type="SMART" id="SM00460"/>
    </source>
</evidence>
<accession>A0AAN7HAI4</accession>
<organism evidence="6 7">
    <name type="scientific">Achaetomium macrosporum</name>
    <dbReference type="NCBI Taxonomy" id="79813"/>
    <lineage>
        <taxon>Eukaryota</taxon>
        <taxon>Fungi</taxon>
        <taxon>Dikarya</taxon>
        <taxon>Ascomycota</taxon>
        <taxon>Pezizomycotina</taxon>
        <taxon>Sordariomycetes</taxon>
        <taxon>Sordariomycetidae</taxon>
        <taxon>Sordariales</taxon>
        <taxon>Chaetomiaceae</taxon>
        <taxon>Achaetomium</taxon>
    </lineage>
</organism>
<dbReference type="PANTHER" id="PTHR12143">
    <property type="entry name" value="PEPTIDE N-GLYCANASE PNGASE -RELATED"/>
    <property type="match status" value="1"/>
</dbReference>
<keyword evidence="3" id="KW-0862">Zinc</keyword>
<dbReference type="GO" id="GO:0005634">
    <property type="term" value="C:nucleus"/>
    <property type="evidence" value="ECO:0007669"/>
    <property type="project" value="TreeGrafter"/>
</dbReference>
<evidence type="ECO:0000313" key="7">
    <source>
        <dbReference type="Proteomes" id="UP001303760"/>
    </source>
</evidence>
<gene>
    <name evidence="6" type="ORF">C8A03DRAFT_11139</name>
</gene>
<dbReference type="EMBL" id="MU860005">
    <property type="protein sequence ID" value="KAK4242656.1"/>
    <property type="molecule type" value="Genomic_DNA"/>
</dbReference>
<feature type="compositionally biased region" description="Low complexity" evidence="4">
    <location>
        <begin position="52"/>
        <end position="71"/>
    </location>
</feature>
<dbReference type="GO" id="GO:0046872">
    <property type="term" value="F:metal ion binding"/>
    <property type="evidence" value="ECO:0007669"/>
    <property type="project" value="UniProtKB-KW"/>
</dbReference>
<feature type="compositionally biased region" description="Gly residues" evidence="4">
    <location>
        <begin position="407"/>
        <end position="417"/>
    </location>
</feature>
<dbReference type="SMART" id="SM00460">
    <property type="entry name" value="TGc"/>
    <property type="match status" value="1"/>
</dbReference>
<feature type="region of interest" description="Disordered" evidence="4">
    <location>
        <begin position="34"/>
        <end position="100"/>
    </location>
</feature>
<dbReference type="Proteomes" id="UP001303760">
    <property type="component" value="Unassembled WGS sequence"/>
</dbReference>
<dbReference type="FunFam" id="3.10.620.30:FF:000004">
    <property type="entry name" value="Peptidase (PNG1)"/>
    <property type="match status" value="1"/>
</dbReference>
<feature type="domain" description="Transglutaminase-like" evidence="5">
    <location>
        <begin position="240"/>
        <end position="295"/>
    </location>
</feature>
<sequence length="463" mass="52661">MDPNQRDLPPGTIPFSEEWTHGLTAQFEQLLRTKRLNELQSRSRQGSPAPRQTSSAGNTQQSSSASASSNSHDTQAPPSYSTVRHLPLVPTAPSPDDRASTKFRNLLVSLSATPTKYENPGLLDEALQVIPLDRIYSEAEEESQVLQAQAESLGPGHTPEWGYQDCVIRALLRWFKRDFFTWVNNPQCPVCFSPTIAQGMTQPTPEEKACGALRVELYRCSNANCRAYERFPRYSDVWRLLQTRRGRCGEWANCFSMLCRAVGGRVRWVWNAEDHVWTEVYSEHQKRWVHVDACEEAWDNPRLYTEGWGKKMSYCIAFSIDGATDVTRRYVRKMEYYNERNRCPEEVLLYIMQEIKHLRRANMDKETRFRLEKEDAKEENELRSYIVASIAQSVTRIVPTIEHGPTASGGGRRGGASSGDDTKVPVSADLPARQSGNAEWVAARGENGMRNRFLPPDQRPPFP</sequence>
<dbReference type="PANTHER" id="PTHR12143:SF19">
    <property type="entry name" value="PEPTIDE-N(4)-(N-ACETYL-BETA-GLUCOSAMINYL)ASPARAGINE AMIDASE"/>
    <property type="match status" value="1"/>
</dbReference>
<dbReference type="InterPro" id="IPR002931">
    <property type="entry name" value="Transglutaminase-like"/>
</dbReference>
<comment type="similarity">
    <text evidence="1">Belongs to the transglutaminase-like superfamily. PNGase family.</text>
</comment>
<dbReference type="Gene3D" id="3.10.620.30">
    <property type="match status" value="1"/>
</dbReference>
<dbReference type="InterPro" id="IPR038765">
    <property type="entry name" value="Papain-like_cys_pep_sf"/>
</dbReference>
<name>A0AAN7HAI4_9PEZI</name>
<evidence type="ECO:0000256" key="3">
    <source>
        <dbReference type="ARBA" id="ARBA00022833"/>
    </source>
</evidence>
<feature type="region of interest" description="Disordered" evidence="4">
    <location>
        <begin position="1"/>
        <end position="20"/>
    </location>
</feature>
<comment type="caution">
    <text evidence="6">The sequence shown here is derived from an EMBL/GenBank/DDBJ whole genome shotgun (WGS) entry which is preliminary data.</text>
</comment>
<feature type="region of interest" description="Disordered" evidence="4">
    <location>
        <begin position="399"/>
        <end position="463"/>
    </location>
</feature>
<keyword evidence="2" id="KW-0479">Metal-binding</keyword>
<reference evidence="6" key="1">
    <citation type="journal article" date="2023" name="Mol. Phylogenet. Evol.">
        <title>Genome-scale phylogeny and comparative genomics of the fungal order Sordariales.</title>
        <authorList>
            <person name="Hensen N."/>
            <person name="Bonometti L."/>
            <person name="Westerberg I."/>
            <person name="Brannstrom I.O."/>
            <person name="Guillou S."/>
            <person name="Cros-Aarteil S."/>
            <person name="Calhoun S."/>
            <person name="Haridas S."/>
            <person name="Kuo A."/>
            <person name="Mondo S."/>
            <person name="Pangilinan J."/>
            <person name="Riley R."/>
            <person name="LaButti K."/>
            <person name="Andreopoulos B."/>
            <person name="Lipzen A."/>
            <person name="Chen C."/>
            <person name="Yan M."/>
            <person name="Daum C."/>
            <person name="Ng V."/>
            <person name="Clum A."/>
            <person name="Steindorff A."/>
            <person name="Ohm R.A."/>
            <person name="Martin F."/>
            <person name="Silar P."/>
            <person name="Natvig D.O."/>
            <person name="Lalanne C."/>
            <person name="Gautier V."/>
            <person name="Ament-Velasquez S.L."/>
            <person name="Kruys A."/>
            <person name="Hutchinson M.I."/>
            <person name="Powell A.J."/>
            <person name="Barry K."/>
            <person name="Miller A.N."/>
            <person name="Grigoriev I.V."/>
            <person name="Debuchy R."/>
            <person name="Gladieux P."/>
            <person name="Hiltunen Thoren M."/>
            <person name="Johannesson H."/>
        </authorList>
    </citation>
    <scope>NUCLEOTIDE SEQUENCE</scope>
    <source>
        <strain evidence="6">CBS 532.94</strain>
    </source>
</reference>
<evidence type="ECO:0000256" key="1">
    <source>
        <dbReference type="ARBA" id="ARBA00009390"/>
    </source>
</evidence>
<protein>
    <recommendedName>
        <fullName evidence="5">Transglutaminase-like domain-containing protein</fullName>
    </recommendedName>
</protein>